<name>A0ABM3Z0Q7_PANGU</name>
<keyword evidence="5" id="KW-0472">Membrane</keyword>
<dbReference type="SUPFAM" id="SSF53822">
    <property type="entry name" value="Periplasmic binding protein-like I"/>
    <property type="match status" value="1"/>
</dbReference>
<keyword evidence="3 8" id="KW-0732">Signal</keyword>
<dbReference type="Pfam" id="PF07562">
    <property type="entry name" value="NCD3G"/>
    <property type="match status" value="1"/>
</dbReference>
<keyword evidence="6" id="KW-0675">Receptor</keyword>
<accession>A0ABM3Z0Q7</accession>
<keyword evidence="7" id="KW-0325">Glycoprotein</keyword>
<keyword evidence="2" id="KW-0812">Transmembrane</keyword>
<comment type="subcellular location">
    <subcellularLocation>
        <location evidence="1">Membrane</location>
        <topology evidence="1">Multi-pass membrane protein</topology>
    </subcellularLocation>
</comment>
<evidence type="ECO:0000256" key="1">
    <source>
        <dbReference type="ARBA" id="ARBA00004141"/>
    </source>
</evidence>
<evidence type="ECO:0000256" key="5">
    <source>
        <dbReference type="ARBA" id="ARBA00023136"/>
    </source>
</evidence>
<feature type="signal peptide" evidence="8">
    <location>
        <begin position="1"/>
        <end position="17"/>
    </location>
</feature>
<dbReference type="InterPro" id="IPR038550">
    <property type="entry name" value="GPCR_3_9-Cys_sf"/>
</dbReference>
<evidence type="ECO:0000256" key="2">
    <source>
        <dbReference type="ARBA" id="ARBA00022692"/>
    </source>
</evidence>
<dbReference type="Gene3D" id="2.10.50.30">
    <property type="entry name" value="GPCR, family 3, nine cysteines domain"/>
    <property type="match status" value="1"/>
</dbReference>
<evidence type="ECO:0000256" key="3">
    <source>
        <dbReference type="ARBA" id="ARBA00022729"/>
    </source>
</evidence>
<evidence type="ECO:0000256" key="7">
    <source>
        <dbReference type="ARBA" id="ARBA00023180"/>
    </source>
</evidence>
<dbReference type="InterPro" id="IPR011500">
    <property type="entry name" value="GPCR_3_9-Cys_dom"/>
</dbReference>
<dbReference type="InterPro" id="IPR000068">
    <property type="entry name" value="GPCR_3_Ca_sens_rcpt-rel"/>
</dbReference>
<dbReference type="Gene3D" id="3.40.50.2300">
    <property type="match status" value="1"/>
</dbReference>
<dbReference type="PANTHER" id="PTHR24061">
    <property type="entry name" value="CALCIUM-SENSING RECEPTOR-RELATED"/>
    <property type="match status" value="1"/>
</dbReference>
<protein>
    <submittedName>
        <fullName evidence="11">Uncharacterized protein LOC117660259</fullName>
    </submittedName>
</protein>
<dbReference type="InterPro" id="IPR028082">
    <property type="entry name" value="Peripla_BP_I"/>
</dbReference>
<evidence type="ECO:0000313" key="10">
    <source>
        <dbReference type="Proteomes" id="UP001652622"/>
    </source>
</evidence>
<gene>
    <name evidence="11" type="primary">LOC117660259</name>
</gene>
<dbReference type="PANTHER" id="PTHR24061:SF599">
    <property type="entry name" value="G-PROTEIN COUPLED RECEPTORS FAMILY 3 PROFILE DOMAIN-CONTAINING PROTEIN"/>
    <property type="match status" value="1"/>
</dbReference>
<dbReference type="RefSeq" id="XP_060541945.1">
    <property type="nucleotide sequence ID" value="XM_060685962.1"/>
</dbReference>
<dbReference type="PRINTS" id="PR00248">
    <property type="entry name" value="GPCRMGR"/>
</dbReference>
<sequence length="413" mass="46652">MDLRLLFLILLVQPISGRLRMKCPLNLKHQSRKKPWSYYRPGDYLISMITTGTKIVRMTMMLFDSAPYNQFDTLPFDMLRILRYIFNIQVVNKTPGLLKNLTLGYNIHDNYLNRLVTSDALLDMLSMGEANVPNYSCGRKDHLLALVDAATDDISIQMSTLGGPYKVPQFHPFLEKTEFLNLSIYELYLDQNGDLAANLKIVSWVFFPEKYLIKEKVVTFERQRIIINQTLLSWLKSRNRSLPQSKCVGKCQPGFVKRAREGEPVCCYDCVPCPEGTISIQEGAHAEDNGRTCGSGFIQSKSVKLASSSYHHIGTFFPFDMEQCINCLDDKYPNGDRIQCIPKTESFLLYEEYLGIILIQVEKEEGETKVGGSETAAVGGIPIKASLIDGCSVFGLRQSVKGRLKFSGSLAHH</sequence>
<dbReference type="InterPro" id="IPR000337">
    <property type="entry name" value="GPCR_3"/>
</dbReference>
<evidence type="ECO:0000256" key="4">
    <source>
        <dbReference type="ARBA" id="ARBA00022989"/>
    </source>
</evidence>
<dbReference type="Proteomes" id="UP001652622">
    <property type="component" value="Unplaced"/>
</dbReference>
<reference evidence="11" key="1">
    <citation type="submission" date="2025-08" db="UniProtKB">
        <authorList>
            <consortium name="RefSeq"/>
        </authorList>
    </citation>
    <scope>IDENTIFICATION</scope>
    <source>
        <tissue evidence="11">Blood</tissue>
    </source>
</reference>
<feature type="chain" id="PRO_5045748151" evidence="8">
    <location>
        <begin position="18"/>
        <end position="413"/>
    </location>
</feature>
<evidence type="ECO:0000256" key="6">
    <source>
        <dbReference type="ARBA" id="ARBA00023170"/>
    </source>
</evidence>
<feature type="domain" description="GPCR family 3 nine cysteines" evidence="9">
    <location>
        <begin position="243"/>
        <end position="283"/>
    </location>
</feature>
<organism evidence="10 11">
    <name type="scientific">Pantherophis guttatus</name>
    <name type="common">Corn snake</name>
    <name type="synonym">Elaphe guttata</name>
    <dbReference type="NCBI Taxonomy" id="94885"/>
    <lineage>
        <taxon>Eukaryota</taxon>
        <taxon>Metazoa</taxon>
        <taxon>Chordata</taxon>
        <taxon>Craniata</taxon>
        <taxon>Vertebrata</taxon>
        <taxon>Euteleostomi</taxon>
        <taxon>Lepidosauria</taxon>
        <taxon>Squamata</taxon>
        <taxon>Bifurcata</taxon>
        <taxon>Unidentata</taxon>
        <taxon>Episquamata</taxon>
        <taxon>Toxicofera</taxon>
        <taxon>Serpentes</taxon>
        <taxon>Colubroidea</taxon>
        <taxon>Colubridae</taxon>
        <taxon>Colubrinae</taxon>
        <taxon>Pantherophis</taxon>
    </lineage>
</organism>
<keyword evidence="10" id="KW-1185">Reference proteome</keyword>
<proteinExistence type="predicted"/>
<evidence type="ECO:0000259" key="9">
    <source>
        <dbReference type="Pfam" id="PF07562"/>
    </source>
</evidence>
<keyword evidence="4" id="KW-1133">Transmembrane helix</keyword>
<dbReference type="GeneID" id="117660259"/>
<evidence type="ECO:0000256" key="8">
    <source>
        <dbReference type="SAM" id="SignalP"/>
    </source>
</evidence>
<evidence type="ECO:0000313" key="11">
    <source>
        <dbReference type="RefSeq" id="XP_060541945.1"/>
    </source>
</evidence>